<feature type="compositionally biased region" description="Polar residues" evidence="5">
    <location>
        <begin position="1064"/>
        <end position="1076"/>
    </location>
</feature>
<keyword evidence="1" id="KW-0433">Leucine-rich repeat</keyword>
<dbReference type="InterPro" id="IPR042197">
    <property type="entry name" value="Apaf_helical"/>
</dbReference>
<dbReference type="PANTHER" id="PTHR11017:SF448">
    <property type="entry name" value="TIR DOMAIN, P-LOOP CONTAINING NUCLEOSIDE TRIPHOSPHATE HYDROLASE"/>
    <property type="match status" value="1"/>
</dbReference>
<dbReference type="Gene3D" id="1.10.8.430">
    <property type="entry name" value="Helical domain of apoptotic protease-activating factors"/>
    <property type="match status" value="1"/>
</dbReference>
<dbReference type="InterPro" id="IPR036390">
    <property type="entry name" value="WH_DNA-bd_sf"/>
</dbReference>
<dbReference type="Pfam" id="PF00931">
    <property type="entry name" value="NB-ARC"/>
    <property type="match status" value="1"/>
</dbReference>
<comment type="caution">
    <text evidence="7">The sequence shown here is derived from an EMBL/GenBank/DDBJ whole genome shotgun (WGS) entry which is preliminary data.</text>
</comment>
<dbReference type="InterPro" id="IPR002182">
    <property type="entry name" value="NB-ARC"/>
</dbReference>
<dbReference type="SMART" id="SM00255">
    <property type="entry name" value="TIR"/>
    <property type="match status" value="1"/>
</dbReference>
<dbReference type="EMBL" id="JARYMX010000004">
    <property type="protein sequence ID" value="KAJ9551074.1"/>
    <property type="molecule type" value="Genomic_DNA"/>
</dbReference>
<dbReference type="PRINTS" id="PR00364">
    <property type="entry name" value="DISEASERSIST"/>
</dbReference>
<feature type="region of interest" description="Disordered" evidence="5">
    <location>
        <begin position="1052"/>
        <end position="1091"/>
    </location>
</feature>
<keyword evidence="2" id="KW-0677">Repeat</keyword>
<dbReference type="InterPro" id="IPR000157">
    <property type="entry name" value="TIR_dom"/>
</dbReference>
<dbReference type="AlphaFoldDB" id="A0AA38WIF1"/>
<accession>A0AA38WIF1</accession>
<dbReference type="Proteomes" id="UP001172457">
    <property type="component" value="Chromosome 4"/>
</dbReference>
<evidence type="ECO:0000313" key="8">
    <source>
        <dbReference type="Proteomes" id="UP001172457"/>
    </source>
</evidence>
<dbReference type="PROSITE" id="PS50104">
    <property type="entry name" value="TIR"/>
    <property type="match status" value="1"/>
</dbReference>
<dbReference type="SUPFAM" id="SSF52200">
    <property type="entry name" value="Toll/Interleukin receptor TIR domain"/>
    <property type="match status" value="1"/>
</dbReference>
<evidence type="ECO:0000256" key="4">
    <source>
        <dbReference type="ARBA" id="ARBA00023027"/>
    </source>
</evidence>
<dbReference type="InterPro" id="IPR044974">
    <property type="entry name" value="Disease_R_plants"/>
</dbReference>
<dbReference type="InterPro" id="IPR027417">
    <property type="entry name" value="P-loop_NTPase"/>
</dbReference>
<dbReference type="Gene3D" id="3.40.50.10140">
    <property type="entry name" value="Toll/interleukin-1 receptor homology (TIR) domain"/>
    <property type="match status" value="1"/>
</dbReference>
<evidence type="ECO:0000256" key="2">
    <source>
        <dbReference type="ARBA" id="ARBA00022737"/>
    </source>
</evidence>
<keyword evidence="8" id="KW-1185">Reference proteome</keyword>
<keyword evidence="3" id="KW-0611">Plant defense</keyword>
<dbReference type="InterPro" id="IPR058192">
    <property type="entry name" value="WHD_ROQ1-like"/>
</dbReference>
<keyword evidence="4" id="KW-0520">NAD</keyword>
<name>A0AA38WIF1_9ASTR</name>
<sequence>MASHLAYYDVFLSFRGEDTRHSFTDHLYDALGREGISTFRDDVEISRGEEVGPEIEKAIRASKGSIVVLSKNYATSTWCLDELSLILERRQKSTHFVLPVFYHVEPSDVKKQDGTFNIEVKTSSKWTEENVIRWKKALTEVANLSGLVLSGYETDLLKEIINEIHSKLPRKKFNIPPNLIGMNARYKGISSWLEQSDVKVLAICGMGGSGKTTFAQYIVSSIWQHFEVVSVVGNIASTRENKQSFDKLFRNFVKDILGGGRKYIEPDSFKLRYALAMKKALIVLDDINEPSQFREFLERFEILNPQSKIIITTRKIDTHTWLISRKGAPISCREYAMQVLGDDESLELLSLHAFGSKMPIEGYEELAKEVIQYCGGNPLALKVLGSSLREDSSILFWRSTLNLLKIEMNPTIQDVLVRSYNTLPNKKYKELFLHIACFFVGEDKDYVEKILEPDYCASSGIKVLTNRCLLSVSPNNKLVMHQLIQEMGRSITVEESRHPEERSRVWRSSDSHKILRKGEGSKTMEGLALDMQVLQFEQPHLMLFYLRTDSLIKMDNLKLLQLNDVHLTGSYEDFSEDLRWLCWHRFDLTAIPSGLFQQNLVAIDLRDSKLEVFDPPIVLPLLKTLNLQGCKSLSKICNISRLPNLETLIVCSCPELGYVCESIEGLENLTLLDMTGCKTLPWLHLTISNIRLEASAFGRGSPQPISFSLPHSLVWLSLGNCDLDCTEYFPLDFNSQPKLQYLDLVGGRFVSLPSYSHLESLRVLDLTLCQNLKCLVCLPSSLAELYIHYCTSLEKITFKSHQFTLQEFGYEGCGKLSEIEGFIKLVPIAELDENDLQHMTWLKTYQDHEVSLMLHEFGIMSTSLPNIVDPNMIPEYQSESSSVSFCVPPCPRKRRLKGLNVTFKYELLVWCDWWVWFAKIHTNNAHADLMYSPKVFGKPKKGDVGIWLSYWPIGNMLDSADEVDVSIFVLSGLKVHECGVSLVYTDDDDDQALEINTPWVETLGGDLSAFKLSTGAYYLCRHDLFNVMNGHRLGGWLRLLVGHIIDDTEVQGWRKTGRPKPSDPSFTELSHPSTTDLQPYPSFPSLPPLPPLPPLPSLPTFPSFPSSELSGNKF</sequence>
<evidence type="ECO:0000313" key="7">
    <source>
        <dbReference type="EMBL" id="KAJ9551074.1"/>
    </source>
</evidence>
<dbReference type="PANTHER" id="PTHR11017">
    <property type="entry name" value="LEUCINE-RICH REPEAT-CONTAINING PROTEIN"/>
    <property type="match status" value="1"/>
</dbReference>
<proteinExistence type="predicted"/>
<dbReference type="FunFam" id="3.40.50.10140:FF:000007">
    <property type="entry name" value="Disease resistance protein (TIR-NBS-LRR class)"/>
    <property type="match status" value="1"/>
</dbReference>
<dbReference type="SUPFAM" id="SSF52058">
    <property type="entry name" value="L domain-like"/>
    <property type="match status" value="1"/>
</dbReference>
<dbReference type="InterPro" id="IPR032675">
    <property type="entry name" value="LRR_dom_sf"/>
</dbReference>
<dbReference type="SUPFAM" id="SSF52540">
    <property type="entry name" value="P-loop containing nucleoside triphosphate hydrolases"/>
    <property type="match status" value="1"/>
</dbReference>
<protein>
    <recommendedName>
        <fullName evidence="6">TIR domain-containing protein</fullName>
    </recommendedName>
</protein>
<evidence type="ECO:0000256" key="5">
    <source>
        <dbReference type="SAM" id="MobiDB-lite"/>
    </source>
</evidence>
<dbReference type="SUPFAM" id="SSF46785">
    <property type="entry name" value="Winged helix' DNA-binding domain"/>
    <property type="match status" value="1"/>
</dbReference>
<dbReference type="Pfam" id="PF01582">
    <property type="entry name" value="TIR"/>
    <property type="match status" value="1"/>
</dbReference>
<gene>
    <name evidence="7" type="ORF">OSB04_015119</name>
</gene>
<dbReference type="GO" id="GO:0007165">
    <property type="term" value="P:signal transduction"/>
    <property type="evidence" value="ECO:0007669"/>
    <property type="project" value="InterPro"/>
</dbReference>
<reference evidence="7" key="1">
    <citation type="submission" date="2023-03" db="EMBL/GenBank/DDBJ databases">
        <title>Chromosome-scale reference genome and RAD-based genetic map of yellow starthistle (Centaurea solstitialis) reveal putative structural variation and QTLs associated with invader traits.</title>
        <authorList>
            <person name="Reatini B."/>
            <person name="Cang F.A."/>
            <person name="Jiang Q."/>
            <person name="Mckibben M.T.W."/>
            <person name="Barker M.S."/>
            <person name="Rieseberg L.H."/>
            <person name="Dlugosch K.M."/>
        </authorList>
    </citation>
    <scope>NUCLEOTIDE SEQUENCE</scope>
    <source>
        <strain evidence="7">CAN-66</strain>
        <tissue evidence="7">Leaf</tissue>
    </source>
</reference>
<evidence type="ECO:0000259" key="6">
    <source>
        <dbReference type="PROSITE" id="PS50104"/>
    </source>
</evidence>
<dbReference type="GO" id="GO:0006952">
    <property type="term" value="P:defense response"/>
    <property type="evidence" value="ECO:0007669"/>
    <property type="project" value="UniProtKB-KW"/>
</dbReference>
<dbReference type="GO" id="GO:0043531">
    <property type="term" value="F:ADP binding"/>
    <property type="evidence" value="ECO:0007669"/>
    <property type="project" value="InterPro"/>
</dbReference>
<dbReference type="Pfam" id="PF23282">
    <property type="entry name" value="WHD_ROQ1"/>
    <property type="match status" value="1"/>
</dbReference>
<feature type="compositionally biased region" description="Pro residues" evidence="5">
    <location>
        <begin position="1081"/>
        <end position="1091"/>
    </location>
</feature>
<evidence type="ECO:0000256" key="1">
    <source>
        <dbReference type="ARBA" id="ARBA00022614"/>
    </source>
</evidence>
<evidence type="ECO:0000256" key="3">
    <source>
        <dbReference type="ARBA" id="ARBA00022821"/>
    </source>
</evidence>
<dbReference type="InterPro" id="IPR035897">
    <property type="entry name" value="Toll_tir_struct_dom_sf"/>
</dbReference>
<dbReference type="Gene3D" id="3.40.50.300">
    <property type="entry name" value="P-loop containing nucleotide triphosphate hydrolases"/>
    <property type="match status" value="1"/>
</dbReference>
<dbReference type="Gene3D" id="3.80.10.10">
    <property type="entry name" value="Ribonuclease Inhibitor"/>
    <property type="match status" value="2"/>
</dbReference>
<feature type="domain" description="TIR" evidence="6">
    <location>
        <begin position="6"/>
        <end position="168"/>
    </location>
</feature>
<organism evidence="7 8">
    <name type="scientific">Centaurea solstitialis</name>
    <name type="common">yellow star-thistle</name>
    <dbReference type="NCBI Taxonomy" id="347529"/>
    <lineage>
        <taxon>Eukaryota</taxon>
        <taxon>Viridiplantae</taxon>
        <taxon>Streptophyta</taxon>
        <taxon>Embryophyta</taxon>
        <taxon>Tracheophyta</taxon>
        <taxon>Spermatophyta</taxon>
        <taxon>Magnoliopsida</taxon>
        <taxon>eudicotyledons</taxon>
        <taxon>Gunneridae</taxon>
        <taxon>Pentapetalae</taxon>
        <taxon>asterids</taxon>
        <taxon>campanulids</taxon>
        <taxon>Asterales</taxon>
        <taxon>Asteraceae</taxon>
        <taxon>Carduoideae</taxon>
        <taxon>Cardueae</taxon>
        <taxon>Centaureinae</taxon>
        <taxon>Centaurea</taxon>
    </lineage>
</organism>